<dbReference type="PROSITE" id="PS00042">
    <property type="entry name" value="HTH_CRP_1"/>
    <property type="match status" value="1"/>
</dbReference>
<evidence type="ECO:0000259" key="6">
    <source>
        <dbReference type="PROSITE" id="PS51063"/>
    </source>
</evidence>
<dbReference type="InterPro" id="IPR018335">
    <property type="entry name" value="Tscrpt_reg_HTH_Crp-type_CS"/>
</dbReference>
<dbReference type="RefSeq" id="WP_306975706.1">
    <property type="nucleotide sequence ID" value="NZ_JAUSTQ010000004.1"/>
</dbReference>
<dbReference type="InterPro" id="IPR014710">
    <property type="entry name" value="RmlC-like_jellyroll"/>
</dbReference>
<organism evidence="7 8">
    <name type="scientific">Alkalibacillus salilacus</name>
    <dbReference type="NCBI Taxonomy" id="284582"/>
    <lineage>
        <taxon>Bacteria</taxon>
        <taxon>Bacillati</taxon>
        <taxon>Bacillota</taxon>
        <taxon>Bacilli</taxon>
        <taxon>Bacillales</taxon>
        <taxon>Bacillaceae</taxon>
        <taxon>Alkalibacillus</taxon>
    </lineage>
</organism>
<protein>
    <submittedName>
        <fullName evidence="7">CRP/FNR family transcriptional regulator</fullName>
    </submittedName>
</protein>
<name>A0ABT9VEJ5_9BACI</name>
<sequence>MTYSMGFFRQFPIFQDLADEELQEVNDIANQREMKKGNVVFHQGEVRDAVFFVISGLIKVYKVSENGQEQVINFIHSNDMFPHVGFFDDSPYPATAVTLTDTHLLAIPIEAFENLLIQKPKISIKVMRVMGKKILDLQSRVQQISTQTVFERTVSMLIQLTNELGESDTNGEITVNLPITNTDLANMVGVTRESVNRTFNQLKKSNIITYNRNYVIVHDYEALLDRI</sequence>
<dbReference type="EMBL" id="JAUSTQ010000004">
    <property type="protein sequence ID" value="MDQ0159319.1"/>
    <property type="molecule type" value="Genomic_DNA"/>
</dbReference>
<keyword evidence="4" id="KW-0804">Transcription</keyword>
<keyword evidence="2" id="KW-0238">DNA-binding</keyword>
<dbReference type="PANTHER" id="PTHR24567:SF28">
    <property type="entry name" value="LISTERIOLYSIN REGULATORY PROTEIN"/>
    <property type="match status" value="1"/>
</dbReference>
<feature type="domain" description="Cyclic nucleotide-binding" evidence="5">
    <location>
        <begin position="13"/>
        <end position="116"/>
    </location>
</feature>
<dbReference type="InterPro" id="IPR036390">
    <property type="entry name" value="WH_DNA-bd_sf"/>
</dbReference>
<dbReference type="Pfam" id="PF13545">
    <property type="entry name" value="HTH_Crp_2"/>
    <property type="match status" value="1"/>
</dbReference>
<dbReference type="Proteomes" id="UP001224359">
    <property type="component" value="Unassembled WGS sequence"/>
</dbReference>
<proteinExistence type="predicted"/>
<dbReference type="SUPFAM" id="SSF46785">
    <property type="entry name" value="Winged helix' DNA-binding domain"/>
    <property type="match status" value="1"/>
</dbReference>
<dbReference type="PANTHER" id="PTHR24567">
    <property type="entry name" value="CRP FAMILY TRANSCRIPTIONAL REGULATORY PROTEIN"/>
    <property type="match status" value="1"/>
</dbReference>
<dbReference type="Gene3D" id="1.10.10.10">
    <property type="entry name" value="Winged helix-like DNA-binding domain superfamily/Winged helix DNA-binding domain"/>
    <property type="match status" value="1"/>
</dbReference>
<feature type="domain" description="HTH crp-type" evidence="6">
    <location>
        <begin position="147"/>
        <end position="221"/>
    </location>
</feature>
<dbReference type="InterPro" id="IPR050397">
    <property type="entry name" value="Env_Response_Regulators"/>
</dbReference>
<dbReference type="InterPro" id="IPR000595">
    <property type="entry name" value="cNMP-bd_dom"/>
</dbReference>
<dbReference type="InterPro" id="IPR018490">
    <property type="entry name" value="cNMP-bd_dom_sf"/>
</dbReference>
<evidence type="ECO:0000256" key="4">
    <source>
        <dbReference type="ARBA" id="ARBA00023163"/>
    </source>
</evidence>
<dbReference type="PROSITE" id="PS50042">
    <property type="entry name" value="CNMP_BINDING_3"/>
    <property type="match status" value="1"/>
</dbReference>
<dbReference type="InterPro" id="IPR012318">
    <property type="entry name" value="HTH_CRP"/>
</dbReference>
<accession>A0ABT9VEJ5</accession>
<dbReference type="Gene3D" id="2.60.120.10">
    <property type="entry name" value="Jelly Rolls"/>
    <property type="match status" value="1"/>
</dbReference>
<gene>
    <name evidence="7" type="ORF">J2S77_001283</name>
</gene>
<dbReference type="Pfam" id="PF00027">
    <property type="entry name" value="cNMP_binding"/>
    <property type="match status" value="1"/>
</dbReference>
<dbReference type="SMART" id="SM00419">
    <property type="entry name" value="HTH_CRP"/>
    <property type="match status" value="1"/>
</dbReference>
<reference evidence="7 8" key="1">
    <citation type="submission" date="2023-07" db="EMBL/GenBank/DDBJ databases">
        <title>Genomic Encyclopedia of Type Strains, Phase IV (KMG-IV): sequencing the most valuable type-strain genomes for metagenomic binning, comparative biology and taxonomic classification.</title>
        <authorList>
            <person name="Goeker M."/>
        </authorList>
    </citation>
    <scope>NUCLEOTIDE SEQUENCE [LARGE SCALE GENOMIC DNA]</scope>
    <source>
        <strain evidence="7 8">DSM 16460</strain>
    </source>
</reference>
<dbReference type="SUPFAM" id="SSF51206">
    <property type="entry name" value="cAMP-binding domain-like"/>
    <property type="match status" value="1"/>
</dbReference>
<dbReference type="InterPro" id="IPR036388">
    <property type="entry name" value="WH-like_DNA-bd_sf"/>
</dbReference>
<evidence type="ECO:0000256" key="3">
    <source>
        <dbReference type="ARBA" id="ARBA00023159"/>
    </source>
</evidence>
<evidence type="ECO:0000256" key="2">
    <source>
        <dbReference type="ARBA" id="ARBA00023125"/>
    </source>
</evidence>
<dbReference type="SMART" id="SM00100">
    <property type="entry name" value="cNMP"/>
    <property type="match status" value="1"/>
</dbReference>
<dbReference type="PROSITE" id="PS51063">
    <property type="entry name" value="HTH_CRP_2"/>
    <property type="match status" value="1"/>
</dbReference>
<keyword evidence="8" id="KW-1185">Reference proteome</keyword>
<keyword evidence="1" id="KW-0805">Transcription regulation</keyword>
<dbReference type="PRINTS" id="PR00034">
    <property type="entry name" value="HTHCRP"/>
</dbReference>
<keyword evidence="3" id="KW-0010">Activator</keyword>
<dbReference type="CDD" id="cd00038">
    <property type="entry name" value="CAP_ED"/>
    <property type="match status" value="1"/>
</dbReference>
<evidence type="ECO:0000313" key="7">
    <source>
        <dbReference type="EMBL" id="MDQ0159319.1"/>
    </source>
</evidence>
<comment type="caution">
    <text evidence="7">The sequence shown here is derived from an EMBL/GenBank/DDBJ whole genome shotgun (WGS) entry which is preliminary data.</text>
</comment>
<evidence type="ECO:0000313" key="8">
    <source>
        <dbReference type="Proteomes" id="UP001224359"/>
    </source>
</evidence>
<evidence type="ECO:0000256" key="1">
    <source>
        <dbReference type="ARBA" id="ARBA00023015"/>
    </source>
</evidence>
<evidence type="ECO:0000259" key="5">
    <source>
        <dbReference type="PROSITE" id="PS50042"/>
    </source>
</evidence>